<feature type="domain" description="BTB" evidence="1">
    <location>
        <begin position="89"/>
        <end position="155"/>
    </location>
</feature>
<gene>
    <name evidence="2" type="ORF">TNIN_440861</name>
</gene>
<dbReference type="EMBL" id="BMAV01018197">
    <property type="protein sequence ID" value="GFY70352.1"/>
    <property type="molecule type" value="Genomic_DNA"/>
</dbReference>
<name>A0A8X6YGW2_9ARAC</name>
<organism evidence="2 3">
    <name type="scientific">Trichonephila inaurata madagascariensis</name>
    <dbReference type="NCBI Taxonomy" id="2747483"/>
    <lineage>
        <taxon>Eukaryota</taxon>
        <taxon>Metazoa</taxon>
        <taxon>Ecdysozoa</taxon>
        <taxon>Arthropoda</taxon>
        <taxon>Chelicerata</taxon>
        <taxon>Arachnida</taxon>
        <taxon>Araneae</taxon>
        <taxon>Araneomorphae</taxon>
        <taxon>Entelegynae</taxon>
        <taxon>Araneoidea</taxon>
        <taxon>Nephilidae</taxon>
        <taxon>Trichonephila</taxon>
        <taxon>Trichonephila inaurata</taxon>
    </lineage>
</organism>
<dbReference type="Gene3D" id="3.30.710.10">
    <property type="entry name" value="Potassium Channel Kv1.1, Chain A"/>
    <property type="match status" value="1"/>
</dbReference>
<keyword evidence="3" id="KW-1185">Reference proteome</keyword>
<accession>A0A8X6YGW2</accession>
<evidence type="ECO:0000259" key="1">
    <source>
        <dbReference type="PROSITE" id="PS50097"/>
    </source>
</evidence>
<dbReference type="InterPro" id="IPR000210">
    <property type="entry name" value="BTB/POZ_dom"/>
</dbReference>
<dbReference type="CDD" id="cd18186">
    <property type="entry name" value="BTB_POZ_ZBTB_KLHL-like"/>
    <property type="match status" value="1"/>
</dbReference>
<proteinExistence type="predicted"/>
<evidence type="ECO:0000313" key="3">
    <source>
        <dbReference type="Proteomes" id="UP000886998"/>
    </source>
</evidence>
<evidence type="ECO:0000313" key="2">
    <source>
        <dbReference type="EMBL" id="GFY70352.1"/>
    </source>
</evidence>
<dbReference type="PROSITE" id="PS50097">
    <property type="entry name" value="BTB"/>
    <property type="match status" value="1"/>
</dbReference>
<reference evidence="2" key="1">
    <citation type="submission" date="2020-08" db="EMBL/GenBank/DDBJ databases">
        <title>Multicomponent nature underlies the extraordinary mechanical properties of spider dragline silk.</title>
        <authorList>
            <person name="Kono N."/>
            <person name="Nakamura H."/>
            <person name="Mori M."/>
            <person name="Yoshida Y."/>
            <person name="Ohtoshi R."/>
            <person name="Malay A.D."/>
            <person name="Moran D.A.P."/>
            <person name="Tomita M."/>
            <person name="Numata K."/>
            <person name="Arakawa K."/>
        </authorList>
    </citation>
    <scope>NUCLEOTIDE SEQUENCE</scope>
</reference>
<dbReference type="Proteomes" id="UP000886998">
    <property type="component" value="Unassembled WGS sequence"/>
</dbReference>
<dbReference type="SUPFAM" id="SSF54695">
    <property type="entry name" value="POZ domain"/>
    <property type="match status" value="1"/>
</dbReference>
<dbReference type="AlphaFoldDB" id="A0A8X6YGW2"/>
<protein>
    <recommendedName>
        <fullName evidence="1">BTB domain-containing protein</fullName>
    </recommendedName>
</protein>
<comment type="caution">
    <text evidence="2">The sequence shown here is derived from an EMBL/GenBank/DDBJ whole genome shotgun (WGS) entry which is preliminary data.</text>
</comment>
<dbReference type="OrthoDB" id="10249567at2759"/>
<sequence length="277" mass="32372">MKNDSTFFPDNCIVSATMCTRVPCGKNWSEPNYSLNVDVQVSTYGCCKDTSDLSLYGKFDIYVKPPTHEMNLIQLQSDLLSAYDSGLLEDVEISHLGEIIQASKFILGARTAYFFNRFEDKRMKNGIHEFHKYYGARTIKAFLHFLYTEWLEEDLTLDMIIELRQISFYYGVNSLWDLCEDLLISNINLDTWCTIYELTYLFEDPLLKKNVHKFVKDHEQEISSRTDWKDRLKLKDRLYTELCLEHGYIINLELKDQAAKKEKEAKAAKEAEAQQAK</sequence>
<dbReference type="SMART" id="SM00225">
    <property type="entry name" value="BTB"/>
    <property type="match status" value="1"/>
</dbReference>
<dbReference type="InterPro" id="IPR011333">
    <property type="entry name" value="SKP1/BTB/POZ_sf"/>
</dbReference>
<dbReference type="Pfam" id="PF00651">
    <property type="entry name" value="BTB"/>
    <property type="match status" value="1"/>
</dbReference>
<dbReference type="PANTHER" id="PTHR24413">
    <property type="entry name" value="SPECKLE-TYPE POZ PROTEIN"/>
    <property type="match status" value="1"/>
</dbReference>